<keyword evidence="2" id="KW-1185">Reference proteome</keyword>
<dbReference type="PANTHER" id="PTHR46670">
    <property type="entry name" value="ENDO/EXONUCLEASE/PHOSPHATASE DOMAIN-CONTAINING PROTEIN"/>
    <property type="match status" value="1"/>
</dbReference>
<evidence type="ECO:0000313" key="2">
    <source>
        <dbReference type="Proteomes" id="UP000271974"/>
    </source>
</evidence>
<name>A0A3S0ZT30_ELYCH</name>
<dbReference type="Gene3D" id="3.60.10.10">
    <property type="entry name" value="Endonuclease/exonuclease/phosphatase"/>
    <property type="match status" value="1"/>
</dbReference>
<dbReference type="AlphaFoldDB" id="A0A3S0ZT30"/>
<reference evidence="1 2" key="1">
    <citation type="submission" date="2019-01" db="EMBL/GenBank/DDBJ databases">
        <title>A draft genome assembly of the solar-powered sea slug Elysia chlorotica.</title>
        <authorList>
            <person name="Cai H."/>
            <person name="Li Q."/>
            <person name="Fang X."/>
            <person name="Li J."/>
            <person name="Curtis N.E."/>
            <person name="Altenburger A."/>
            <person name="Shibata T."/>
            <person name="Feng M."/>
            <person name="Maeda T."/>
            <person name="Schwartz J.A."/>
            <person name="Shigenobu S."/>
            <person name="Lundholm N."/>
            <person name="Nishiyama T."/>
            <person name="Yang H."/>
            <person name="Hasebe M."/>
            <person name="Li S."/>
            <person name="Pierce S.K."/>
            <person name="Wang J."/>
        </authorList>
    </citation>
    <scope>NUCLEOTIDE SEQUENCE [LARGE SCALE GENOMIC DNA]</scope>
    <source>
        <strain evidence="1">EC2010</strain>
        <tissue evidence="1">Whole organism of an adult</tissue>
    </source>
</reference>
<organism evidence="1 2">
    <name type="scientific">Elysia chlorotica</name>
    <name type="common">Eastern emerald elysia</name>
    <name type="synonym">Sea slug</name>
    <dbReference type="NCBI Taxonomy" id="188477"/>
    <lineage>
        <taxon>Eukaryota</taxon>
        <taxon>Metazoa</taxon>
        <taxon>Spiralia</taxon>
        <taxon>Lophotrochozoa</taxon>
        <taxon>Mollusca</taxon>
        <taxon>Gastropoda</taxon>
        <taxon>Heterobranchia</taxon>
        <taxon>Euthyneura</taxon>
        <taxon>Panpulmonata</taxon>
        <taxon>Sacoglossa</taxon>
        <taxon>Placobranchoidea</taxon>
        <taxon>Plakobranchidae</taxon>
        <taxon>Elysia</taxon>
    </lineage>
</organism>
<dbReference type="EMBL" id="RQTK01000302">
    <property type="protein sequence ID" value="RUS82105.1"/>
    <property type="molecule type" value="Genomic_DNA"/>
</dbReference>
<dbReference type="InterPro" id="IPR036691">
    <property type="entry name" value="Endo/exonu/phosph_ase_sf"/>
</dbReference>
<evidence type="ECO:0008006" key="3">
    <source>
        <dbReference type="Google" id="ProtNLM"/>
    </source>
</evidence>
<sequence>MYFVFHLEVANVYIVGDFNFHYENKNISSVSTFHSLIEEHGLTQHVEQPTHKHQHILDLVMSRCETNHLFGLKVNDICLSDHYIISFGVNIDKPPLIKKCFFTRDIKSVDINKFKETVSSILSTNNPRTVETFNIILRDVLDQFAPLCERRISARLFAPWFTSRVQTAKQVKRRAERRFIRFMWFVVFVRFVRFVEFVRFLRFVKFVKFLRFAELSGSAGR</sequence>
<evidence type="ECO:0000313" key="1">
    <source>
        <dbReference type="EMBL" id="RUS82105.1"/>
    </source>
</evidence>
<gene>
    <name evidence="1" type="ORF">EGW08_010117</name>
</gene>
<dbReference type="Proteomes" id="UP000271974">
    <property type="component" value="Unassembled WGS sequence"/>
</dbReference>
<dbReference type="PANTHER" id="PTHR46670:SF3">
    <property type="entry name" value="ENDONUCLEASE_EXONUCLEASE_PHOSPHATASE DOMAIN-CONTAINING PROTEIN"/>
    <property type="match status" value="1"/>
</dbReference>
<accession>A0A3S0ZT30</accession>
<dbReference type="SUPFAM" id="SSF56219">
    <property type="entry name" value="DNase I-like"/>
    <property type="match status" value="1"/>
</dbReference>
<protein>
    <recommendedName>
        <fullName evidence="3">Endonuclease/exonuclease/phosphatase domain-containing protein</fullName>
    </recommendedName>
</protein>
<proteinExistence type="predicted"/>
<dbReference type="OrthoDB" id="10072198at2759"/>
<comment type="caution">
    <text evidence="1">The sequence shown here is derived from an EMBL/GenBank/DDBJ whole genome shotgun (WGS) entry which is preliminary data.</text>
</comment>